<reference evidence="2" key="1">
    <citation type="journal article" date="2020" name="Stud. Mycol.">
        <title>101 Dothideomycetes genomes: a test case for predicting lifestyles and emergence of pathogens.</title>
        <authorList>
            <person name="Haridas S."/>
            <person name="Albert R."/>
            <person name="Binder M."/>
            <person name="Bloem J."/>
            <person name="Labutti K."/>
            <person name="Salamov A."/>
            <person name="Andreopoulos B."/>
            <person name="Baker S."/>
            <person name="Barry K."/>
            <person name="Bills G."/>
            <person name="Bluhm B."/>
            <person name="Cannon C."/>
            <person name="Castanera R."/>
            <person name="Culley D."/>
            <person name="Daum C."/>
            <person name="Ezra D."/>
            <person name="Gonzalez J."/>
            <person name="Henrissat B."/>
            <person name="Kuo A."/>
            <person name="Liang C."/>
            <person name="Lipzen A."/>
            <person name="Lutzoni F."/>
            <person name="Magnuson J."/>
            <person name="Mondo S."/>
            <person name="Nolan M."/>
            <person name="Ohm R."/>
            <person name="Pangilinan J."/>
            <person name="Park H.-J."/>
            <person name="Ramirez L."/>
            <person name="Alfaro M."/>
            <person name="Sun H."/>
            <person name="Tritt A."/>
            <person name="Yoshinaga Y."/>
            <person name="Zwiers L.-H."/>
            <person name="Turgeon B."/>
            <person name="Goodwin S."/>
            <person name="Spatafora J."/>
            <person name="Crous P."/>
            <person name="Grigoriev I."/>
        </authorList>
    </citation>
    <scope>NUCLEOTIDE SEQUENCE</scope>
    <source>
        <strain evidence="2">ATCC 16933</strain>
    </source>
</reference>
<evidence type="ECO:0000313" key="3">
    <source>
        <dbReference type="Proteomes" id="UP000799766"/>
    </source>
</evidence>
<evidence type="ECO:0000313" key="2">
    <source>
        <dbReference type="EMBL" id="KAF2458974.1"/>
    </source>
</evidence>
<keyword evidence="1" id="KW-0732">Signal</keyword>
<sequence>MRLLPRWVALSGFMGSLFGRSTPDRADCFFRSFTNTRHAVLTGSFSVSRPAPHGSTWTGSGREWWATGGKQLFAGKPRSTMARKAAAGIDLRQLPTTALFLCSYLPHRHLPRRHLRQLP</sequence>
<proteinExistence type="predicted"/>
<organism evidence="2 3">
    <name type="scientific">Lineolata rhizophorae</name>
    <dbReference type="NCBI Taxonomy" id="578093"/>
    <lineage>
        <taxon>Eukaryota</taxon>
        <taxon>Fungi</taxon>
        <taxon>Dikarya</taxon>
        <taxon>Ascomycota</taxon>
        <taxon>Pezizomycotina</taxon>
        <taxon>Dothideomycetes</taxon>
        <taxon>Dothideomycetes incertae sedis</taxon>
        <taxon>Lineolatales</taxon>
        <taxon>Lineolataceae</taxon>
        <taxon>Lineolata</taxon>
    </lineage>
</organism>
<feature type="chain" id="PRO_5025462155" description="Secreted protein" evidence="1">
    <location>
        <begin position="20"/>
        <end position="119"/>
    </location>
</feature>
<accession>A0A6A6P594</accession>
<gene>
    <name evidence="2" type="ORF">BDY21DRAFT_198210</name>
</gene>
<dbReference type="Proteomes" id="UP000799766">
    <property type="component" value="Unassembled WGS sequence"/>
</dbReference>
<dbReference type="AlphaFoldDB" id="A0A6A6P594"/>
<name>A0A6A6P594_9PEZI</name>
<keyword evidence="3" id="KW-1185">Reference proteome</keyword>
<dbReference type="EMBL" id="MU001676">
    <property type="protein sequence ID" value="KAF2458974.1"/>
    <property type="molecule type" value="Genomic_DNA"/>
</dbReference>
<protein>
    <recommendedName>
        <fullName evidence="4">Secreted protein</fullName>
    </recommendedName>
</protein>
<evidence type="ECO:0008006" key="4">
    <source>
        <dbReference type="Google" id="ProtNLM"/>
    </source>
</evidence>
<evidence type="ECO:0000256" key="1">
    <source>
        <dbReference type="SAM" id="SignalP"/>
    </source>
</evidence>
<feature type="signal peptide" evidence="1">
    <location>
        <begin position="1"/>
        <end position="19"/>
    </location>
</feature>